<feature type="domain" description="ABC transporter" evidence="9">
    <location>
        <begin position="19"/>
        <end position="253"/>
    </location>
</feature>
<dbReference type="GO" id="GO:0016887">
    <property type="term" value="F:ATP hydrolysis activity"/>
    <property type="evidence" value="ECO:0007669"/>
    <property type="project" value="InterPro"/>
</dbReference>
<evidence type="ECO:0000256" key="4">
    <source>
        <dbReference type="ARBA" id="ARBA00022737"/>
    </source>
</evidence>
<dbReference type="Gene3D" id="3.40.50.300">
    <property type="entry name" value="P-loop containing nucleotide triphosphate hydrolases"/>
    <property type="match status" value="2"/>
</dbReference>
<accession>A0A537JI01</accession>
<dbReference type="FunFam" id="3.40.50.300:FF:000127">
    <property type="entry name" value="Ribose import ATP-binding protein RbsA"/>
    <property type="match status" value="1"/>
</dbReference>
<keyword evidence="3" id="KW-1003">Cell membrane</keyword>
<dbReference type="CDD" id="cd03216">
    <property type="entry name" value="ABC_Carb_Monos_I"/>
    <property type="match status" value="1"/>
</dbReference>
<keyword evidence="7" id="KW-1278">Translocase</keyword>
<evidence type="ECO:0000256" key="8">
    <source>
        <dbReference type="ARBA" id="ARBA00023136"/>
    </source>
</evidence>
<evidence type="ECO:0000313" key="11">
    <source>
        <dbReference type="Proteomes" id="UP000318093"/>
    </source>
</evidence>
<dbReference type="PROSITE" id="PS00211">
    <property type="entry name" value="ABC_TRANSPORTER_1"/>
    <property type="match status" value="2"/>
</dbReference>
<dbReference type="SMART" id="SM00382">
    <property type="entry name" value="AAA"/>
    <property type="match status" value="1"/>
</dbReference>
<keyword evidence="6 10" id="KW-0067">ATP-binding</keyword>
<dbReference type="GO" id="GO:0005886">
    <property type="term" value="C:plasma membrane"/>
    <property type="evidence" value="ECO:0007669"/>
    <property type="project" value="UniProtKB-SubCell"/>
</dbReference>
<dbReference type="SUPFAM" id="SSF52540">
    <property type="entry name" value="P-loop containing nucleoside triphosphate hydrolases"/>
    <property type="match status" value="2"/>
</dbReference>
<dbReference type="EMBL" id="VBAN01000123">
    <property type="protein sequence ID" value="TMI83159.1"/>
    <property type="molecule type" value="Genomic_DNA"/>
</dbReference>
<sequence length="527" mass="56186">MESAPQKSAPPMTQPPLAVEMRGITKRFPGLVANDAVDFTLARGEIHALLGENGAGKSTLMKVLYGFYRPDAGEIHLHGAPVRFRSPRDALDAGLGMVFQQFMLVPSLSVTENVLLSLPAGGVRLDAGRAAAEIGALAARYGMAVEPAARVWQLSVGEQQRVEILKLLARGAEILILDEPTSVLTPQETHDLFTTLRRLASEDRAVVIITHKLQEVMAVSDRVTVLRGGRHIATVATAETTPRALARMMVGRETFDQVRREPVPPGPAVLEVEDLRGLNDRGQAALRGLSFSVRAGEILGIAGVAGNGQRELGEMVAGLRRPTGGRIRIDGRDRTKASPLAILTSGVGHVPEDRLGTGVAPNLSVADNLVLKAYRSPRFGRGPVLDRRAILDHAEGLIAEFGIRTPGPDAPARTLSGGNLQRLILAREISSRPRMILAFHPTRGLDVGATETVHQMMLAQRRAGVAILLISEDLDEILALSDRIAVISAGELVDTVRAAAVTVEALGLMMAGVRPAAGAGARDRRSP</sequence>
<keyword evidence="5" id="KW-0547">Nucleotide-binding</keyword>
<proteinExistence type="predicted"/>
<name>A0A537JI01_9BACT</name>
<protein>
    <submittedName>
        <fullName evidence="10">ABC transporter ATP-binding protein</fullName>
    </submittedName>
</protein>
<evidence type="ECO:0000256" key="2">
    <source>
        <dbReference type="ARBA" id="ARBA00022448"/>
    </source>
</evidence>
<comment type="subcellular location">
    <subcellularLocation>
        <location evidence="1">Cell membrane</location>
        <topology evidence="1">Peripheral membrane protein</topology>
    </subcellularLocation>
</comment>
<dbReference type="InterPro" id="IPR050107">
    <property type="entry name" value="ABC_carbohydrate_import_ATPase"/>
</dbReference>
<dbReference type="GO" id="GO:0005524">
    <property type="term" value="F:ATP binding"/>
    <property type="evidence" value="ECO:0007669"/>
    <property type="project" value="UniProtKB-KW"/>
</dbReference>
<gene>
    <name evidence="10" type="ORF">E6H03_04185</name>
</gene>
<feature type="domain" description="ABC transporter" evidence="9">
    <location>
        <begin position="270"/>
        <end position="514"/>
    </location>
</feature>
<dbReference type="AlphaFoldDB" id="A0A537JI01"/>
<organism evidence="10 11">
    <name type="scientific">Candidatus Segetimicrobium genomatis</name>
    <dbReference type="NCBI Taxonomy" id="2569760"/>
    <lineage>
        <taxon>Bacteria</taxon>
        <taxon>Bacillati</taxon>
        <taxon>Candidatus Sysuimicrobiota</taxon>
        <taxon>Candidatus Sysuimicrobiia</taxon>
        <taxon>Candidatus Sysuimicrobiales</taxon>
        <taxon>Candidatus Segetimicrobiaceae</taxon>
        <taxon>Candidatus Segetimicrobium</taxon>
    </lineage>
</organism>
<dbReference type="PANTHER" id="PTHR43790:SF4">
    <property type="entry name" value="GUANOSINE IMPORT ATP-BINDING PROTEIN NUPO"/>
    <property type="match status" value="1"/>
</dbReference>
<dbReference type="Proteomes" id="UP000318093">
    <property type="component" value="Unassembled WGS sequence"/>
</dbReference>
<dbReference type="CDD" id="cd03215">
    <property type="entry name" value="ABC_Carb_Monos_II"/>
    <property type="match status" value="1"/>
</dbReference>
<keyword evidence="8" id="KW-0472">Membrane</keyword>
<evidence type="ECO:0000256" key="1">
    <source>
        <dbReference type="ARBA" id="ARBA00004202"/>
    </source>
</evidence>
<dbReference type="Pfam" id="PF00005">
    <property type="entry name" value="ABC_tran"/>
    <property type="match status" value="2"/>
</dbReference>
<dbReference type="PROSITE" id="PS50893">
    <property type="entry name" value="ABC_TRANSPORTER_2"/>
    <property type="match status" value="2"/>
</dbReference>
<evidence type="ECO:0000259" key="9">
    <source>
        <dbReference type="PROSITE" id="PS50893"/>
    </source>
</evidence>
<dbReference type="InterPro" id="IPR017871">
    <property type="entry name" value="ABC_transporter-like_CS"/>
</dbReference>
<evidence type="ECO:0000256" key="3">
    <source>
        <dbReference type="ARBA" id="ARBA00022475"/>
    </source>
</evidence>
<evidence type="ECO:0000256" key="6">
    <source>
        <dbReference type="ARBA" id="ARBA00022840"/>
    </source>
</evidence>
<reference evidence="10 11" key="1">
    <citation type="journal article" date="2019" name="Nat. Microbiol.">
        <title>Mediterranean grassland soil C-N compound turnover is dependent on rainfall and depth, and is mediated by genomically divergent microorganisms.</title>
        <authorList>
            <person name="Diamond S."/>
            <person name="Andeer P.F."/>
            <person name="Li Z."/>
            <person name="Crits-Christoph A."/>
            <person name="Burstein D."/>
            <person name="Anantharaman K."/>
            <person name="Lane K.R."/>
            <person name="Thomas B.C."/>
            <person name="Pan C."/>
            <person name="Northen T.R."/>
            <person name="Banfield J.F."/>
        </authorList>
    </citation>
    <scope>NUCLEOTIDE SEQUENCE [LARGE SCALE GENOMIC DNA]</scope>
    <source>
        <strain evidence="10">NP_6</strain>
    </source>
</reference>
<dbReference type="PANTHER" id="PTHR43790">
    <property type="entry name" value="CARBOHYDRATE TRANSPORT ATP-BINDING PROTEIN MG119-RELATED"/>
    <property type="match status" value="1"/>
</dbReference>
<dbReference type="InterPro" id="IPR003593">
    <property type="entry name" value="AAA+_ATPase"/>
</dbReference>
<dbReference type="InterPro" id="IPR027417">
    <property type="entry name" value="P-loop_NTPase"/>
</dbReference>
<dbReference type="InterPro" id="IPR003439">
    <property type="entry name" value="ABC_transporter-like_ATP-bd"/>
</dbReference>
<evidence type="ECO:0000256" key="7">
    <source>
        <dbReference type="ARBA" id="ARBA00022967"/>
    </source>
</evidence>
<keyword evidence="4" id="KW-0677">Repeat</keyword>
<comment type="caution">
    <text evidence="10">The sequence shown here is derived from an EMBL/GenBank/DDBJ whole genome shotgun (WGS) entry which is preliminary data.</text>
</comment>
<evidence type="ECO:0000256" key="5">
    <source>
        <dbReference type="ARBA" id="ARBA00022741"/>
    </source>
</evidence>
<keyword evidence="2" id="KW-0813">Transport</keyword>
<evidence type="ECO:0000313" key="10">
    <source>
        <dbReference type="EMBL" id="TMI83159.1"/>
    </source>
</evidence>